<reference evidence="1" key="1">
    <citation type="journal article" date="2015" name="Nature">
        <title>Complex archaea that bridge the gap between prokaryotes and eukaryotes.</title>
        <authorList>
            <person name="Spang A."/>
            <person name="Saw J.H."/>
            <person name="Jorgensen S.L."/>
            <person name="Zaremba-Niedzwiedzka K."/>
            <person name="Martijn J."/>
            <person name="Lind A.E."/>
            <person name="van Eijk R."/>
            <person name="Schleper C."/>
            <person name="Guy L."/>
            <person name="Ettema T.J."/>
        </authorList>
    </citation>
    <scope>NUCLEOTIDE SEQUENCE</scope>
</reference>
<comment type="caution">
    <text evidence="1">The sequence shown here is derived from an EMBL/GenBank/DDBJ whole genome shotgun (WGS) entry which is preliminary data.</text>
</comment>
<evidence type="ECO:0000313" key="1">
    <source>
        <dbReference type="EMBL" id="KKM03117.1"/>
    </source>
</evidence>
<proteinExistence type="predicted"/>
<dbReference type="EMBL" id="LAZR01016760">
    <property type="protein sequence ID" value="KKM03117.1"/>
    <property type="molecule type" value="Genomic_DNA"/>
</dbReference>
<organism evidence="1">
    <name type="scientific">marine sediment metagenome</name>
    <dbReference type="NCBI Taxonomy" id="412755"/>
    <lineage>
        <taxon>unclassified sequences</taxon>
        <taxon>metagenomes</taxon>
        <taxon>ecological metagenomes</taxon>
    </lineage>
</organism>
<gene>
    <name evidence="1" type="ORF">LCGC14_1777600</name>
</gene>
<name>A0A0F9HIX0_9ZZZZ</name>
<feature type="non-terminal residue" evidence="1">
    <location>
        <position position="36"/>
    </location>
</feature>
<accession>A0A0F9HIX0</accession>
<protein>
    <submittedName>
        <fullName evidence="1">Uncharacterized protein</fullName>
    </submittedName>
</protein>
<sequence>MPTLDELYKQLVDVKGTIYKGNVGYKTTAKLATALG</sequence>
<dbReference type="AlphaFoldDB" id="A0A0F9HIX0"/>